<keyword evidence="6" id="KW-0411">Iron-sulfur</keyword>
<evidence type="ECO:0000256" key="10">
    <source>
        <dbReference type="SAM" id="MobiDB-lite"/>
    </source>
</evidence>
<feature type="domain" description="Rieske" evidence="11">
    <location>
        <begin position="83"/>
        <end position="175"/>
    </location>
</feature>
<dbReference type="RefSeq" id="WP_378256507.1">
    <property type="nucleotide sequence ID" value="NZ_JBHSIT010000005.1"/>
</dbReference>
<feature type="compositionally biased region" description="Low complexity" evidence="10">
    <location>
        <begin position="52"/>
        <end position="67"/>
    </location>
</feature>
<dbReference type="Pfam" id="PF00355">
    <property type="entry name" value="Rieske"/>
    <property type="match status" value="1"/>
</dbReference>
<accession>A0ABV9TYH0</accession>
<organism evidence="12 13">
    <name type="scientific">Actinomadura gamaensis</name>
    <dbReference type="NCBI Taxonomy" id="1763541"/>
    <lineage>
        <taxon>Bacteria</taxon>
        <taxon>Bacillati</taxon>
        <taxon>Actinomycetota</taxon>
        <taxon>Actinomycetes</taxon>
        <taxon>Streptosporangiales</taxon>
        <taxon>Thermomonosporaceae</taxon>
        <taxon>Actinomadura</taxon>
    </lineage>
</organism>
<evidence type="ECO:0000313" key="13">
    <source>
        <dbReference type="Proteomes" id="UP001595872"/>
    </source>
</evidence>
<keyword evidence="4" id="KW-0479">Metal-binding</keyword>
<evidence type="ECO:0000256" key="3">
    <source>
        <dbReference type="ARBA" id="ARBA00022714"/>
    </source>
</evidence>
<keyword evidence="3" id="KW-0001">2Fe-2S</keyword>
<keyword evidence="13" id="KW-1185">Reference proteome</keyword>
<feature type="region of interest" description="Disordered" evidence="10">
    <location>
        <begin position="1"/>
        <end position="25"/>
    </location>
</feature>
<evidence type="ECO:0000256" key="4">
    <source>
        <dbReference type="ARBA" id="ARBA00022723"/>
    </source>
</evidence>
<dbReference type="InterPro" id="IPR005805">
    <property type="entry name" value="Rieske_Fe-S_prot_C"/>
</dbReference>
<keyword evidence="5" id="KW-0408">Iron</keyword>
<protein>
    <recommendedName>
        <fullName evidence="2">Cytochrome bc1 complex Rieske iron-sulfur subunit</fullName>
    </recommendedName>
    <alternativeName>
        <fullName evidence="8">Cytochrome bc1 reductase complex subunit QcrA</fullName>
    </alternativeName>
</protein>
<keyword evidence="7" id="KW-1015">Disulfide bond</keyword>
<evidence type="ECO:0000256" key="2">
    <source>
        <dbReference type="ARBA" id="ARBA00015816"/>
    </source>
</evidence>
<reference evidence="13" key="1">
    <citation type="journal article" date="2019" name="Int. J. Syst. Evol. Microbiol.">
        <title>The Global Catalogue of Microorganisms (GCM) 10K type strain sequencing project: providing services to taxonomists for standard genome sequencing and annotation.</title>
        <authorList>
            <consortium name="The Broad Institute Genomics Platform"/>
            <consortium name="The Broad Institute Genome Sequencing Center for Infectious Disease"/>
            <person name="Wu L."/>
            <person name="Ma J."/>
        </authorList>
    </citation>
    <scope>NUCLEOTIDE SEQUENCE [LARGE SCALE GENOMIC DNA]</scope>
    <source>
        <strain evidence="13">KLKA75</strain>
    </source>
</reference>
<proteinExistence type="predicted"/>
<comment type="cofactor">
    <cofactor evidence="9">
        <name>[2Fe-2S] cluster</name>
        <dbReference type="ChEBI" id="CHEBI:190135"/>
    </cofactor>
</comment>
<evidence type="ECO:0000256" key="8">
    <source>
        <dbReference type="ARBA" id="ARBA00029586"/>
    </source>
</evidence>
<evidence type="ECO:0000259" key="11">
    <source>
        <dbReference type="PROSITE" id="PS51296"/>
    </source>
</evidence>
<sequence length="176" mass="16733">MSQEHRQTTTGTASEQPPPGDLARRGLLLGVGVAGVAGLAAACGKSGSSDSYGASSSGSGSASSSGSSPGGGGTSGAGGAGGGGLARTADIPVGGGKIFPDAKVVVTQPSQGEFKAFSAVCTHMGCTVGSVSGGLIHCPCHGSEYHIADGTVARPPAPSRLAPKKITVSGGEINLA</sequence>
<dbReference type="CDD" id="cd03467">
    <property type="entry name" value="Rieske"/>
    <property type="match status" value="1"/>
</dbReference>
<evidence type="ECO:0000256" key="7">
    <source>
        <dbReference type="ARBA" id="ARBA00023157"/>
    </source>
</evidence>
<dbReference type="EMBL" id="JBHSIT010000005">
    <property type="protein sequence ID" value="MFC4909182.1"/>
    <property type="molecule type" value="Genomic_DNA"/>
</dbReference>
<evidence type="ECO:0000256" key="9">
    <source>
        <dbReference type="ARBA" id="ARBA00034078"/>
    </source>
</evidence>
<dbReference type="InterPro" id="IPR036922">
    <property type="entry name" value="Rieske_2Fe-2S_sf"/>
</dbReference>
<evidence type="ECO:0000256" key="1">
    <source>
        <dbReference type="ARBA" id="ARBA00002494"/>
    </source>
</evidence>
<dbReference type="Proteomes" id="UP001595872">
    <property type="component" value="Unassembled WGS sequence"/>
</dbReference>
<dbReference type="PROSITE" id="PS51296">
    <property type="entry name" value="RIESKE"/>
    <property type="match status" value="1"/>
</dbReference>
<comment type="caution">
    <text evidence="12">The sequence shown here is derived from an EMBL/GenBank/DDBJ whole genome shotgun (WGS) entry which is preliminary data.</text>
</comment>
<evidence type="ECO:0000256" key="5">
    <source>
        <dbReference type="ARBA" id="ARBA00023004"/>
    </source>
</evidence>
<gene>
    <name evidence="12" type="ORF">ACFPCY_17805</name>
</gene>
<dbReference type="InterPro" id="IPR017941">
    <property type="entry name" value="Rieske_2Fe-2S"/>
</dbReference>
<feature type="region of interest" description="Disordered" evidence="10">
    <location>
        <begin position="52"/>
        <end position="87"/>
    </location>
</feature>
<evidence type="ECO:0000313" key="12">
    <source>
        <dbReference type="EMBL" id="MFC4909182.1"/>
    </source>
</evidence>
<dbReference type="InterPro" id="IPR014349">
    <property type="entry name" value="Rieske_Fe-S_prot"/>
</dbReference>
<feature type="compositionally biased region" description="Gly residues" evidence="10">
    <location>
        <begin position="68"/>
        <end position="85"/>
    </location>
</feature>
<dbReference type="PRINTS" id="PR00162">
    <property type="entry name" value="RIESKE"/>
</dbReference>
<dbReference type="PANTHER" id="PTHR10134">
    <property type="entry name" value="CYTOCHROME B-C1 COMPLEX SUBUNIT RIESKE, MITOCHONDRIAL"/>
    <property type="match status" value="1"/>
</dbReference>
<evidence type="ECO:0000256" key="6">
    <source>
        <dbReference type="ARBA" id="ARBA00023014"/>
    </source>
</evidence>
<dbReference type="Gene3D" id="2.102.10.10">
    <property type="entry name" value="Rieske [2Fe-2S] iron-sulphur domain"/>
    <property type="match status" value="1"/>
</dbReference>
<name>A0ABV9TYH0_9ACTN</name>
<dbReference type="SUPFAM" id="SSF50022">
    <property type="entry name" value="ISP domain"/>
    <property type="match status" value="1"/>
</dbReference>
<comment type="function">
    <text evidence="1">Iron-sulfur subunit of the cytochrome bc1 complex, an essential component of the respiratory electron transport chain required for ATP synthesis. The bc1 complex catalyzes the oxidation of menaquinol and the reduction of cytochrome c in the respiratory chain. The bc1 complex operates through a Q-cycle mechanism that couples electron transfer to generation of the proton gradient that drives ATP synthesis.</text>
</comment>